<proteinExistence type="inferred from homology"/>
<reference evidence="11" key="1">
    <citation type="submission" date="2025-08" db="UniProtKB">
        <authorList>
            <consortium name="Ensembl"/>
        </authorList>
    </citation>
    <scope>IDENTIFICATION</scope>
</reference>
<comment type="subcellular location">
    <subcellularLocation>
        <location evidence="1">Endoplasmic reticulum membrane</location>
        <topology evidence="1">Multi-pass membrane protein</topology>
    </subcellularLocation>
</comment>
<comment type="pathway">
    <text evidence="2">Glycolipid biosynthesis; glycosylphosphatidylinositol-anchor biosynthesis.</text>
</comment>
<dbReference type="Proteomes" id="UP000472270">
    <property type="component" value="Unassembled WGS sequence"/>
</dbReference>
<accession>A0A673JQM2</accession>
<evidence type="ECO:0000256" key="1">
    <source>
        <dbReference type="ARBA" id="ARBA00004477"/>
    </source>
</evidence>
<keyword evidence="8 9" id="KW-0472">Membrane</keyword>
<evidence type="ECO:0000256" key="9">
    <source>
        <dbReference type="SAM" id="Phobius"/>
    </source>
</evidence>
<dbReference type="PANTHER" id="PTHR13121:SF0">
    <property type="entry name" value="PHOSPHATIDYLINOSITOL GLYCAN ANCHOR BIOSYNTHESIS CLASS U PROTEIN"/>
    <property type="match status" value="1"/>
</dbReference>
<feature type="signal peptide" evidence="10">
    <location>
        <begin position="1"/>
        <end position="25"/>
    </location>
</feature>
<dbReference type="PANTHER" id="PTHR13121">
    <property type="entry name" value="GPI TRANSAMIDASE COMPONENT PIG-U"/>
    <property type="match status" value="1"/>
</dbReference>
<dbReference type="AlphaFoldDB" id="A0A673JQM2"/>
<keyword evidence="4" id="KW-0337">GPI-anchor biosynthesis</keyword>
<feature type="transmembrane region" description="Helical" evidence="9">
    <location>
        <begin position="328"/>
        <end position="353"/>
    </location>
</feature>
<evidence type="ECO:0000256" key="5">
    <source>
        <dbReference type="ARBA" id="ARBA00022692"/>
    </source>
</evidence>
<sequence length="409" mass="46651">MAAPLTLLLIVAVTIRAVLFRSSLAELISERVEVVSPLNAWKRVVEGLALLDLGVSPYSGDVFHETPLMIYLFHFTVDYAEIVFMVSPYFVDCLSCLLASLDRAKIAIGSNNLKSDLLFNFPGCLRHIISFSTCGLNNAIIALFIFCTLKGSALLSGILLALATYQSIYPLTLFAPALLFFLQRLYIPVNLRRSSFWCFTLQYAFIYVGSLVVITGLSFFLLGSWDFIPSVYGFIFSVPDLTPNIGLFWYFFAEMFEHFRLFFICVFQINVFFYTIPLSIKLKEHPVFLIFMQIAIISIFKSYPTVGDVALYMAFLPAWSHLYRFLRNIFLVSCVLLACSALFPVLWHLWIYAGSANSNFYYAITLLFNFGQILLVSDYFYAYLRREHHLTHGLYLKKKDGTEATLVLK</sequence>
<dbReference type="InterPro" id="IPR009600">
    <property type="entry name" value="PIG-U"/>
</dbReference>
<keyword evidence="10" id="KW-0732">Signal</keyword>
<feature type="transmembrane region" description="Helical" evidence="9">
    <location>
        <begin position="199"/>
        <end position="225"/>
    </location>
</feature>
<keyword evidence="6" id="KW-0256">Endoplasmic reticulum</keyword>
<feature type="transmembrane region" description="Helical" evidence="9">
    <location>
        <begin position="231"/>
        <end position="252"/>
    </location>
</feature>
<evidence type="ECO:0000313" key="12">
    <source>
        <dbReference type="Proteomes" id="UP000472270"/>
    </source>
</evidence>
<gene>
    <name evidence="11" type="primary">LOC107729780</name>
</gene>
<dbReference type="Pfam" id="PF06728">
    <property type="entry name" value="PIG-U"/>
    <property type="match status" value="1"/>
</dbReference>
<feature type="chain" id="PRO_5025427134" evidence="10">
    <location>
        <begin position="26"/>
        <end position="409"/>
    </location>
</feature>
<name>A0A673JQM2_9TELE</name>
<comment type="similarity">
    <text evidence="3">Belongs to the PIGU family.</text>
</comment>
<reference evidence="11" key="2">
    <citation type="submission" date="2025-09" db="UniProtKB">
        <authorList>
            <consortium name="Ensembl"/>
        </authorList>
    </citation>
    <scope>IDENTIFICATION</scope>
</reference>
<dbReference type="UniPathway" id="UPA00196"/>
<keyword evidence="7 9" id="KW-1133">Transmembrane helix</keyword>
<feature type="transmembrane region" description="Helical" evidence="9">
    <location>
        <begin position="359"/>
        <end position="381"/>
    </location>
</feature>
<evidence type="ECO:0000256" key="7">
    <source>
        <dbReference type="ARBA" id="ARBA00022989"/>
    </source>
</evidence>
<evidence type="ECO:0000256" key="8">
    <source>
        <dbReference type="ARBA" id="ARBA00023136"/>
    </source>
</evidence>
<evidence type="ECO:0000256" key="6">
    <source>
        <dbReference type="ARBA" id="ARBA00022824"/>
    </source>
</evidence>
<organism evidence="11 12">
    <name type="scientific">Sinocyclocheilus rhinocerous</name>
    <dbReference type="NCBI Taxonomy" id="307959"/>
    <lineage>
        <taxon>Eukaryota</taxon>
        <taxon>Metazoa</taxon>
        <taxon>Chordata</taxon>
        <taxon>Craniata</taxon>
        <taxon>Vertebrata</taxon>
        <taxon>Euteleostomi</taxon>
        <taxon>Actinopterygii</taxon>
        <taxon>Neopterygii</taxon>
        <taxon>Teleostei</taxon>
        <taxon>Ostariophysi</taxon>
        <taxon>Cypriniformes</taxon>
        <taxon>Cyprinidae</taxon>
        <taxon>Cyprininae</taxon>
        <taxon>Sinocyclocheilus</taxon>
    </lineage>
</organism>
<dbReference type="GO" id="GO:0042765">
    <property type="term" value="C:GPI-anchor transamidase complex"/>
    <property type="evidence" value="ECO:0007669"/>
    <property type="project" value="InterPro"/>
</dbReference>
<evidence type="ECO:0000256" key="10">
    <source>
        <dbReference type="SAM" id="SignalP"/>
    </source>
</evidence>
<dbReference type="GO" id="GO:0016255">
    <property type="term" value="P:attachment of GPI anchor to protein"/>
    <property type="evidence" value="ECO:0007669"/>
    <property type="project" value="InterPro"/>
</dbReference>
<evidence type="ECO:0000256" key="3">
    <source>
        <dbReference type="ARBA" id="ARBA00010026"/>
    </source>
</evidence>
<evidence type="ECO:0000256" key="4">
    <source>
        <dbReference type="ARBA" id="ARBA00022502"/>
    </source>
</evidence>
<feature type="transmembrane region" description="Helical" evidence="9">
    <location>
        <begin position="288"/>
        <end position="316"/>
    </location>
</feature>
<evidence type="ECO:0000313" key="11">
    <source>
        <dbReference type="Ensembl" id="ENSSRHP00000052575.1"/>
    </source>
</evidence>
<evidence type="ECO:0000256" key="2">
    <source>
        <dbReference type="ARBA" id="ARBA00004687"/>
    </source>
</evidence>
<feature type="transmembrane region" description="Helical" evidence="9">
    <location>
        <begin position="168"/>
        <end position="187"/>
    </location>
</feature>
<keyword evidence="12" id="KW-1185">Reference proteome</keyword>
<dbReference type="Ensembl" id="ENSSRHT00000054050.1">
    <property type="protein sequence ID" value="ENSSRHP00000052575.1"/>
    <property type="gene ID" value="ENSSRHG00000026394.1"/>
</dbReference>
<feature type="transmembrane region" description="Helical" evidence="9">
    <location>
        <begin position="259"/>
        <end position="276"/>
    </location>
</feature>
<protein>
    <submittedName>
        <fullName evidence="11">Phosphatidylinositol glycan anchor biosynthesis class U protein-like</fullName>
    </submittedName>
</protein>
<feature type="transmembrane region" description="Helical" evidence="9">
    <location>
        <begin position="82"/>
        <end position="101"/>
    </location>
</feature>
<keyword evidence="5 9" id="KW-0812">Transmembrane</keyword>
<dbReference type="GO" id="GO:0006506">
    <property type="term" value="P:GPI anchor biosynthetic process"/>
    <property type="evidence" value="ECO:0007669"/>
    <property type="project" value="UniProtKB-UniPathway"/>
</dbReference>